<comment type="caution">
    <text evidence="1">The sequence shown here is derived from an EMBL/GenBank/DDBJ whole genome shotgun (WGS) entry which is preliminary data.</text>
</comment>
<evidence type="ECO:0000313" key="1">
    <source>
        <dbReference type="EMBL" id="CAH3159330.1"/>
    </source>
</evidence>
<feature type="non-terminal residue" evidence="1">
    <location>
        <position position="52"/>
    </location>
</feature>
<keyword evidence="2" id="KW-1185">Reference proteome</keyword>
<protein>
    <submittedName>
        <fullName evidence="1">Uncharacterized protein</fullName>
    </submittedName>
</protein>
<organism evidence="1 2">
    <name type="scientific">Porites lobata</name>
    <dbReference type="NCBI Taxonomy" id="104759"/>
    <lineage>
        <taxon>Eukaryota</taxon>
        <taxon>Metazoa</taxon>
        <taxon>Cnidaria</taxon>
        <taxon>Anthozoa</taxon>
        <taxon>Hexacorallia</taxon>
        <taxon>Scleractinia</taxon>
        <taxon>Fungiina</taxon>
        <taxon>Poritidae</taxon>
        <taxon>Porites</taxon>
    </lineage>
</organism>
<dbReference type="Proteomes" id="UP001159405">
    <property type="component" value="Unassembled WGS sequence"/>
</dbReference>
<dbReference type="EMBL" id="CALNXK010000113">
    <property type="protein sequence ID" value="CAH3159330.1"/>
    <property type="molecule type" value="Genomic_DNA"/>
</dbReference>
<name>A0ABN8Q9J7_9CNID</name>
<accession>A0ABN8Q9J7</accession>
<proteinExistence type="predicted"/>
<sequence length="52" mass="5886">MLEGKQIGCYALLWKKWLPLMSGKVCRSSTGCESTAKAYKFFAEPGYLHDIK</sequence>
<gene>
    <name evidence="1" type="ORF">PLOB_00003624</name>
</gene>
<reference evidence="1 2" key="1">
    <citation type="submission" date="2022-05" db="EMBL/GenBank/DDBJ databases">
        <authorList>
            <consortium name="Genoscope - CEA"/>
            <person name="William W."/>
        </authorList>
    </citation>
    <scope>NUCLEOTIDE SEQUENCE [LARGE SCALE GENOMIC DNA]</scope>
</reference>
<evidence type="ECO:0000313" key="2">
    <source>
        <dbReference type="Proteomes" id="UP001159405"/>
    </source>
</evidence>